<dbReference type="RefSeq" id="WP_407338625.1">
    <property type="nucleotide sequence ID" value="NZ_CP136862.1"/>
</dbReference>
<comment type="cofactor">
    <cofactor evidence="5">
        <name>[2Fe-2S] cluster</name>
        <dbReference type="ChEBI" id="CHEBI:190135"/>
    </cofactor>
</comment>
<dbReference type="InterPro" id="IPR036922">
    <property type="entry name" value="Rieske_2Fe-2S_sf"/>
</dbReference>
<dbReference type="PANTHER" id="PTHR21496">
    <property type="entry name" value="FERREDOXIN-RELATED"/>
    <property type="match status" value="1"/>
</dbReference>
<dbReference type="Pfam" id="PF00355">
    <property type="entry name" value="Rieske"/>
    <property type="match status" value="1"/>
</dbReference>
<evidence type="ECO:0000259" key="7">
    <source>
        <dbReference type="Pfam" id="PF00355"/>
    </source>
</evidence>
<comment type="similarity">
    <text evidence="6">Belongs to the bacterial ring-hydroxylating dioxygenase ferredoxin component family.</text>
</comment>
<reference evidence="8 9" key="1">
    <citation type="submission" date="2023-10" db="EMBL/GenBank/DDBJ databases">
        <title>Novel methanotroph of the genus Methylocapsa from a subarctic wetland.</title>
        <authorList>
            <person name="Belova S.E."/>
            <person name="Oshkin I.Y."/>
            <person name="Miroshnikov K."/>
            <person name="Dedysh S.N."/>
        </authorList>
    </citation>
    <scope>NUCLEOTIDE SEQUENCE [LARGE SCALE GENOMIC DNA]</scope>
    <source>
        <strain evidence="8 9">RX1</strain>
    </source>
</reference>
<keyword evidence="3" id="KW-0408">Iron</keyword>
<evidence type="ECO:0000256" key="4">
    <source>
        <dbReference type="ARBA" id="ARBA00023014"/>
    </source>
</evidence>
<organism evidence="8 9">
    <name type="scientific">Methylocapsa polymorpha</name>
    <dbReference type="NCBI Taxonomy" id="3080828"/>
    <lineage>
        <taxon>Bacteria</taxon>
        <taxon>Pseudomonadati</taxon>
        <taxon>Pseudomonadota</taxon>
        <taxon>Alphaproteobacteria</taxon>
        <taxon>Hyphomicrobiales</taxon>
        <taxon>Beijerinckiaceae</taxon>
        <taxon>Methylocapsa</taxon>
    </lineage>
</organism>
<keyword evidence="1" id="KW-0001">2Fe-2S</keyword>
<dbReference type="SUPFAM" id="SSF50022">
    <property type="entry name" value="ISP domain"/>
    <property type="match status" value="1"/>
</dbReference>
<dbReference type="InterPro" id="IPR017941">
    <property type="entry name" value="Rieske_2Fe-2S"/>
</dbReference>
<keyword evidence="9" id="KW-1185">Reference proteome</keyword>
<evidence type="ECO:0000313" key="8">
    <source>
        <dbReference type="EMBL" id="WOJ89183.1"/>
    </source>
</evidence>
<evidence type="ECO:0000256" key="5">
    <source>
        <dbReference type="ARBA" id="ARBA00034078"/>
    </source>
</evidence>
<dbReference type="Proteomes" id="UP001626536">
    <property type="component" value="Chromosome"/>
</dbReference>
<evidence type="ECO:0000256" key="2">
    <source>
        <dbReference type="ARBA" id="ARBA00022723"/>
    </source>
</evidence>
<evidence type="ECO:0000313" key="9">
    <source>
        <dbReference type="Proteomes" id="UP001626536"/>
    </source>
</evidence>
<evidence type="ECO:0000256" key="3">
    <source>
        <dbReference type="ARBA" id="ARBA00023004"/>
    </source>
</evidence>
<feature type="domain" description="Rieske" evidence="7">
    <location>
        <begin position="3"/>
        <end position="76"/>
    </location>
</feature>
<name>A0ABZ0HRK5_9HYPH</name>
<gene>
    <name evidence="8" type="ORF">RZS28_15445</name>
</gene>
<evidence type="ECO:0000256" key="1">
    <source>
        <dbReference type="ARBA" id="ARBA00022714"/>
    </source>
</evidence>
<protein>
    <submittedName>
        <fullName evidence="8">Rieske (2Fe-2S) protein</fullName>
    </submittedName>
</protein>
<sequence>MAWIDVLSAADLKAKGKTVVRLDGRQILLVQNGTDIFACANRCPHEGYPLSEGTLSNGCVLTCNWHNWKFDLASGATLIGGDRLPLYPARIEADRVWLDLSPPDAARRRDEILADLEQALEDMDQQRLVRETARLGQLGADPVDAVRRAIPWVAHRLEFGTTHAIAGAAEWLRLYDGAATAPDEKLAALGEILGHIADDGHGAKRFPFPAGEAAWSEAGFLEAIEAEDEARAIALMRGALSAGLTATELLSTLLAAALAHYNDFGHSAIYSVKTADLARRLGREAESELLLLLTRSLAYATREDLLPEFCAYAARLAAWGAALEPCPPLAPASLSEISPKMAMGIVASWGARHPPESIFAALVERAAWQLLHADERLLTRVDGKIADNVGWLDFTHALTFADAGLYAARLAPDLWPAVLLQLACFVGRNDAYTDLSLDAAPYAIANIDGFLAASTRALFDHGRERFIVSVHLLKTLLAGKALIEALPDCAPSLAAGLNRLLHARMKGRHVLRTARQMLALVEQE</sequence>
<evidence type="ECO:0000256" key="6">
    <source>
        <dbReference type="ARBA" id="ARBA00038001"/>
    </source>
</evidence>
<keyword evidence="4" id="KW-0411">Iron-sulfur</keyword>
<dbReference type="EMBL" id="CP136862">
    <property type="protein sequence ID" value="WOJ89183.1"/>
    <property type="molecule type" value="Genomic_DNA"/>
</dbReference>
<dbReference type="Gene3D" id="2.102.10.10">
    <property type="entry name" value="Rieske [2Fe-2S] iron-sulphur domain"/>
    <property type="match status" value="1"/>
</dbReference>
<dbReference type="PANTHER" id="PTHR21496:SF0">
    <property type="entry name" value="RIESKE DOMAIN-CONTAINING PROTEIN"/>
    <property type="match status" value="1"/>
</dbReference>
<keyword evidence="2" id="KW-0479">Metal-binding</keyword>
<accession>A0ABZ0HRK5</accession>
<proteinExistence type="inferred from homology"/>